<comment type="caution">
    <text evidence="1">The sequence shown here is derived from an EMBL/GenBank/DDBJ whole genome shotgun (WGS) entry which is preliminary data.</text>
</comment>
<dbReference type="Proteomes" id="UP000486903">
    <property type="component" value="Unassembled WGS sequence"/>
</dbReference>
<name>A0A6B4JHV0_CLOBO</name>
<dbReference type="RefSeq" id="WP_003371146.1">
    <property type="nucleotide sequence ID" value="NZ_JACBBA010000001.1"/>
</dbReference>
<protein>
    <submittedName>
        <fullName evidence="1">Uncharacterized protein</fullName>
    </submittedName>
</protein>
<accession>A0A6B4JHV0</accession>
<organism evidence="1 2">
    <name type="scientific">Clostridium botulinum</name>
    <dbReference type="NCBI Taxonomy" id="1491"/>
    <lineage>
        <taxon>Bacteria</taxon>
        <taxon>Bacillati</taxon>
        <taxon>Bacillota</taxon>
        <taxon>Clostridia</taxon>
        <taxon>Eubacteriales</taxon>
        <taxon>Clostridiaceae</taxon>
        <taxon>Clostridium</taxon>
    </lineage>
</organism>
<dbReference type="AlphaFoldDB" id="A0A6B4JHV0"/>
<proteinExistence type="predicted"/>
<gene>
    <name evidence="1" type="ORF">FDG31_15745</name>
</gene>
<evidence type="ECO:0000313" key="2">
    <source>
        <dbReference type="Proteomes" id="UP000486903"/>
    </source>
</evidence>
<sequence>MKKSKLLRFTKIMYILFAILTIIVLFSAYNNIDNKFIVKIAIGYVFFTFIFLIYIASIFILRIKKLKWTEIRKRLLHFLTTFIGLWVANVLFTYLIKNEVNILNHIYTPLALAFGISFFDLLWENINE</sequence>
<dbReference type="EMBL" id="SXFB01000017">
    <property type="protein sequence ID" value="NFV27585.1"/>
    <property type="molecule type" value="Genomic_DNA"/>
</dbReference>
<reference evidence="1 2" key="1">
    <citation type="submission" date="2019-04" db="EMBL/GenBank/DDBJ databases">
        <title>Genome sequencing of Clostridium botulinum Groups I-IV and Clostridium butyricum.</title>
        <authorList>
            <person name="Brunt J."/>
            <person name="Van Vliet A.H.M."/>
            <person name="Stringer S.C."/>
            <person name="Carter A.T."/>
            <person name="Peck M.W."/>
        </authorList>
    </citation>
    <scope>NUCLEOTIDE SEQUENCE [LARGE SCALE GENOMIC DNA]</scope>
    <source>
        <strain evidence="1 2">BL81</strain>
    </source>
</reference>
<evidence type="ECO:0000313" key="1">
    <source>
        <dbReference type="EMBL" id="NFV27585.1"/>
    </source>
</evidence>